<evidence type="ECO:0000256" key="1">
    <source>
        <dbReference type="ARBA" id="ARBA00004651"/>
    </source>
</evidence>
<evidence type="ECO:0000256" key="6">
    <source>
        <dbReference type="RuleBase" id="RU363108"/>
    </source>
</evidence>
<keyword evidence="8" id="KW-1185">Reference proteome</keyword>
<evidence type="ECO:0000313" key="7">
    <source>
        <dbReference type="EMBL" id="CAG9811268.1"/>
    </source>
</evidence>
<reference evidence="7" key="2">
    <citation type="submission" date="2022-10" db="EMBL/GenBank/DDBJ databases">
        <authorList>
            <consortium name="ENA_rothamsted_submissions"/>
            <consortium name="culmorum"/>
            <person name="King R."/>
        </authorList>
    </citation>
    <scope>NUCLEOTIDE SEQUENCE</scope>
</reference>
<dbReference type="GO" id="GO:0007165">
    <property type="term" value="P:signal transduction"/>
    <property type="evidence" value="ECO:0007669"/>
    <property type="project" value="UniProtKB-KW"/>
</dbReference>
<dbReference type="AlphaFoldDB" id="A0A9N9S8F8"/>
<comment type="function">
    <text evidence="6">Gustatory receptor which mediates acceptance or avoidance behavior, depending on its substrates.</text>
</comment>
<keyword evidence="2 6" id="KW-1003">Cell membrane</keyword>
<organism evidence="7 8">
    <name type="scientific">Chironomus riparius</name>
    <dbReference type="NCBI Taxonomy" id="315576"/>
    <lineage>
        <taxon>Eukaryota</taxon>
        <taxon>Metazoa</taxon>
        <taxon>Ecdysozoa</taxon>
        <taxon>Arthropoda</taxon>
        <taxon>Hexapoda</taxon>
        <taxon>Insecta</taxon>
        <taxon>Pterygota</taxon>
        <taxon>Neoptera</taxon>
        <taxon>Endopterygota</taxon>
        <taxon>Diptera</taxon>
        <taxon>Nematocera</taxon>
        <taxon>Chironomoidea</taxon>
        <taxon>Chironomidae</taxon>
        <taxon>Chironominae</taxon>
        <taxon>Chironomus</taxon>
    </lineage>
</organism>
<evidence type="ECO:0000256" key="5">
    <source>
        <dbReference type="ARBA" id="ARBA00023136"/>
    </source>
</evidence>
<comment type="subcellular location">
    <subcellularLocation>
        <location evidence="1 6">Cell membrane</location>
        <topology evidence="1 6">Multi-pass membrane protein</topology>
    </subcellularLocation>
</comment>
<evidence type="ECO:0000313" key="8">
    <source>
        <dbReference type="Proteomes" id="UP001153620"/>
    </source>
</evidence>
<dbReference type="Pfam" id="PF08395">
    <property type="entry name" value="7tm_7"/>
    <property type="match status" value="1"/>
</dbReference>
<name>A0A9N9S8F8_9DIPT</name>
<feature type="transmembrane region" description="Helical" evidence="6">
    <location>
        <begin position="74"/>
        <end position="95"/>
    </location>
</feature>
<dbReference type="InterPro" id="IPR013604">
    <property type="entry name" value="7TM_chemorcpt"/>
</dbReference>
<feature type="transmembrane region" description="Helical" evidence="6">
    <location>
        <begin position="35"/>
        <end position="54"/>
    </location>
</feature>
<feature type="transmembrane region" description="Helical" evidence="6">
    <location>
        <begin position="264"/>
        <end position="284"/>
    </location>
</feature>
<keyword evidence="6" id="KW-0807">Transducer</keyword>
<gene>
    <name evidence="7" type="ORF">CHIRRI_LOCUS14077</name>
</gene>
<proteinExistence type="inferred from homology"/>
<feature type="transmembrane region" description="Helical" evidence="6">
    <location>
        <begin position="231"/>
        <end position="252"/>
    </location>
</feature>
<keyword evidence="5 6" id="KW-0472">Membrane</keyword>
<accession>A0A9N9S8F8</accession>
<comment type="similarity">
    <text evidence="6">Belongs to the insect chemoreceptor superfamily. Gustatory receptor (GR) family.</text>
</comment>
<comment type="caution">
    <text evidence="6">Lacks conserved residue(s) required for the propagation of feature annotation.</text>
</comment>
<dbReference type="EMBL" id="OU895880">
    <property type="protein sequence ID" value="CAG9811268.1"/>
    <property type="molecule type" value="Genomic_DNA"/>
</dbReference>
<evidence type="ECO:0000256" key="4">
    <source>
        <dbReference type="ARBA" id="ARBA00022989"/>
    </source>
</evidence>
<dbReference type="GO" id="GO:0050909">
    <property type="term" value="P:sensory perception of taste"/>
    <property type="evidence" value="ECO:0007669"/>
    <property type="project" value="InterPro"/>
</dbReference>
<keyword evidence="6" id="KW-0675">Receptor</keyword>
<feature type="transmembrane region" description="Helical" evidence="6">
    <location>
        <begin position="136"/>
        <end position="155"/>
    </location>
</feature>
<sequence length="360" mass="43013">MQKINEKLSFLVNLFKFFGLNLENFKEPKSKYLKYLKYWPFGICFVYTCIVIAATTKMIKEFFCDGDYNIRSDYAGIIMILSLHSRGIVDLLFTLNQRRTERKFWNLVDQLDDMLEKILDIKINYRKENRSHLQRVLLILLLNCCVGVFVSTINYKSTDKFNGSYGSASYLVLTNQLNNNKFIFYVAIICNRLKLLPQHLHIIRLRIHKLKALPHIYSIIWNLSRIIEKRFAIPLIFMRLHIYMLVMFYGFILAQDTALGYFNTVHIVSIVAPQIIMWWLCYYCKRAYTIEKMFISALNRESHHKNDTNPFCEDIMLQIYHQTVIFSPKRMFEFDYNLIVNAAIFSVYFTFIFIQFYFYS</sequence>
<keyword evidence="4 6" id="KW-1133">Transmembrane helix</keyword>
<dbReference type="GO" id="GO:0005886">
    <property type="term" value="C:plasma membrane"/>
    <property type="evidence" value="ECO:0007669"/>
    <property type="project" value="UniProtKB-SubCell"/>
</dbReference>
<feature type="transmembrane region" description="Helical" evidence="6">
    <location>
        <begin position="338"/>
        <end position="359"/>
    </location>
</feature>
<reference evidence="7" key="1">
    <citation type="submission" date="2022-01" db="EMBL/GenBank/DDBJ databases">
        <authorList>
            <person name="King R."/>
        </authorList>
    </citation>
    <scope>NUCLEOTIDE SEQUENCE</scope>
</reference>
<protein>
    <recommendedName>
        <fullName evidence="6">Gustatory receptor</fullName>
    </recommendedName>
</protein>
<dbReference type="Proteomes" id="UP001153620">
    <property type="component" value="Chromosome 4"/>
</dbReference>
<keyword evidence="3 6" id="KW-0812">Transmembrane</keyword>
<evidence type="ECO:0000256" key="3">
    <source>
        <dbReference type="ARBA" id="ARBA00022692"/>
    </source>
</evidence>
<evidence type="ECO:0000256" key="2">
    <source>
        <dbReference type="ARBA" id="ARBA00022475"/>
    </source>
</evidence>